<feature type="compositionally biased region" description="Basic and acidic residues" evidence="17">
    <location>
        <begin position="483"/>
        <end position="504"/>
    </location>
</feature>
<evidence type="ECO:0000256" key="15">
    <source>
        <dbReference type="PROSITE-ProRule" id="PRU00146"/>
    </source>
</evidence>
<dbReference type="InterPro" id="IPR001965">
    <property type="entry name" value="Znf_PHD"/>
</dbReference>
<keyword evidence="4" id="KW-0808">Transferase</keyword>
<comment type="catalytic activity">
    <reaction evidence="16">
        <text>L-lysyl-[protein] + acetyl-CoA = N(6)-acetyl-L-lysyl-[protein] + CoA + H(+)</text>
        <dbReference type="Rhea" id="RHEA:45948"/>
        <dbReference type="Rhea" id="RHEA-COMP:9752"/>
        <dbReference type="Rhea" id="RHEA-COMP:10731"/>
        <dbReference type="ChEBI" id="CHEBI:15378"/>
        <dbReference type="ChEBI" id="CHEBI:29969"/>
        <dbReference type="ChEBI" id="CHEBI:57287"/>
        <dbReference type="ChEBI" id="CHEBI:57288"/>
        <dbReference type="ChEBI" id="CHEBI:61930"/>
        <dbReference type="EC" id="2.3.1.48"/>
    </reaction>
</comment>
<evidence type="ECO:0000256" key="4">
    <source>
        <dbReference type="ARBA" id="ARBA00022679"/>
    </source>
</evidence>
<keyword evidence="9" id="KW-0156">Chromatin regulator</keyword>
<evidence type="ECO:0000256" key="12">
    <source>
        <dbReference type="ARBA" id="ARBA00023163"/>
    </source>
</evidence>
<feature type="compositionally biased region" description="Low complexity" evidence="17">
    <location>
        <begin position="416"/>
        <end position="430"/>
    </location>
</feature>
<feature type="region of interest" description="Disordered" evidence="17">
    <location>
        <begin position="1178"/>
        <end position="1264"/>
    </location>
</feature>
<dbReference type="GO" id="GO:1990467">
    <property type="term" value="C:NuA3a histone acetyltransferase complex"/>
    <property type="evidence" value="ECO:0007669"/>
    <property type="project" value="TreeGrafter"/>
</dbReference>
<dbReference type="GO" id="GO:0031507">
    <property type="term" value="P:heterochromatin formation"/>
    <property type="evidence" value="ECO:0007669"/>
    <property type="project" value="UniProtKB-ARBA"/>
</dbReference>
<evidence type="ECO:0000256" key="11">
    <source>
        <dbReference type="ARBA" id="ARBA00023015"/>
    </source>
</evidence>
<evidence type="ECO:0000256" key="3">
    <source>
        <dbReference type="ARBA" id="ARBA00013184"/>
    </source>
</evidence>
<feature type="compositionally biased region" description="Low complexity" evidence="17">
    <location>
        <begin position="1219"/>
        <end position="1240"/>
    </location>
</feature>
<dbReference type="InterPro" id="IPR016181">
    <property type="entry name" value="Acyl_CoA_acyltransferase"/>
</dbReference>
<dbReference type="InterPro" id="IPR002717">
    <property type="entry name" value="HAT_MYST-type"/>
</dbReference>
<feature type="compositionally biased region" description="Low complexity" evidence="17">
    <location>
        <begin position="20"/>
        <end position="50"/>
    </location>
</feature>
<evidence type="ECO:0000256" key="1">
    <source>
        <dbReference type="ARBA" id="ARBA00004123"/>
    </source>
</evidence>
<evidence type="ECO:0000313" key="20">
    <source>
        <dbReference type="EMBL" id="PWN30145.1"/>
    </source>
</evidence>
<dbReference type="InterPro" id="IPR036388">
    <property type="entry name" value="WH-like_DNA-bd_sf"/>
</dbReference>
<feature type="compositionally biased region" description="Acidic residues" evidence="17">
    <location>
        <begin position="384"/>
        <end position="407"/>
    </location>
</feature>
<feature type="domain" description="PHD-type" evidence="18">
    <location>
        <begin position="160"/>
        <end position="210"/>
    </location>
</feature>
<dbReference type="InterPro" id="IPR013083">
    <property type="entry name" value="Znf_RING/FYVE/PHD"/>
</dbReference>
<dbReference type="Pfam" id="PF00628">
    <property type="entry name" value="PHD"/>
    <property type="match status" value="1"/>
</dbReference>
<dbReference type="SUPFAM" id="SSF55729">
    <property type="entry name" value="Acyl-CoA N-acyltransferases (Nat)"/>
    <property type="match status" value="1"/>
</dbReference>
<dbReference type="RefSeq" id="XP_025364757.1">
    <property type="nucleotide sequence ID" value="XM_025507606.1"/>
</dbReference>
<evidence type="ECO:0000259" key="19">
    <source>
        <dbReference type="PROSITE" id="PS51726"/>
    </source>
</evidence>
<dbReference type="InterPro" id="IPR050603">
    <property type="entry name" value="MYST_HAT"/>
</dbReference>
<dbReference type="Gene3D" id="3.40.630.30">
    <property type="match status" value="1"/>
</dbReference>
<keyword evidence="6" id="KW-0677">Repeat</keyword>
<dbReference type="InterPro" id="IPR040706">
    <property type="entry name" value="Zf-MYST"/>
</dbReference>
<dbReference type="GO" id="GO:0003682">
    <property type="term" value="F:chromatin binding"/>
    <property type="evidence" value="ECO:0007669"/>
    <property type="project" value="TreeGrafter"/>
</dbReference>
<feature type="compositionally biased region" description="Low complexity" evidence="17">
    <location>
        <begin position="71"/>
        <end position="88"/>
    </location>
</feature>
<proteinExistence type="inferred from homology"/>
<comment type="similarity">
    <text evidence="2 16">Belongs to the MYST (SAS/MOZ) family.</text>
</comment>
<feature type="compositionally biased region" description="Polar residues" evidence="17">
    <location>
        <begin position="313"/>
        <end position="327"/>
    </location>
</feature>
<feature type="compositionally biased region" description="Polar residues" evidence="17">
    <location>
        <begin position="231"/>
        <end position="242"/>
    </location>
</feature>
<feature type="compositionally biased region" description="Low complexity" evidence="17">
    <location>
        <begin position="243"/>
        <end position="256"/>
    </location>
</feature>
<feature type="domain" description="PHD-type" evidence="18">
    <location>
        <begin position="104"/>
        <end position="163"/>
    </location>
</feature>
<dbReference type="EC" id="2.3.1.48" evidence="3 16"/>
<feature type="compositionally biased region" description="Low complexity" evidence="17">
    <location>
        <begin position="940"/>
        <end position="954"/>
    </location>
</feature>
<dbReference type="InterPro" id="IPR019787">
    <property type="entry name" value="Znf_PHD-finger"/>
</dbReference>
<dbReference type="SUPFAM" id="SSF57903">
    <property type="entry name" value="FYVE/PHD zinc finger"/>
    <property type="match status" value="1"/>
</dbReference>
<feature type="compositionally biased region" description="Basic residues" evidence="17">
    <location>
        <begin position="440"/>
        <end position="454"/>
    </location>
</feature>
<feature type="compositionally biased region" description="Acidic residues" evidence="17">
    <location>
        <begin position="1247"/>
        <end position="1264"/>
    </location>
</feature>
<evidence type="ECO:0000256" key="5">
    <source>
        <dbReference type="ARBA" id="ARBA00022723"/>
    </source>
</evidence>
<dbReference type="Gene3D" id="3.30.60.60">
    <property type="entry name" value="N-acetyl transferase-like"/>
    <property type="match status" value="1"/>
</dbReference>
<dbReference type="InterPro" id="IPR011011">
    <property type="entry name" value="Znf_FYVE_PHD"/>
</dbReference>
<dbReference type="GO" id="GO:0003712">
    <property type="term" value="F:transcription coregulator activity"/>
    <property type="evidence" value="ECO:0007669"/>
    <property type="project" value="TreeGrafter"/>
</dbReference>
<dbReference type="FunFam" id="3.30.60.60:FF:000001">
    <property type="entry name" value="Histone acetyltransferase"/>
    <property type="match status" value="1"/>
</dbReference>
<feature type="region of interest" description="Disordered" evidence="17">
    <location>
        <begin position="1087"/>
        <end position="1128"/>
    </location>
</feature>
<dbReference type="FunFam" id="3.40.630.30:FF:000001">
    <property type="entry name" value="Histone acetyltransferase"/>
    <property type="match status" value="1"/>
</dbReference>
<dbReference type="PANTHER" id="PTHR10615">
    <property type="entry name" value="HISTONE ACETYLTRANSFERASE"/>
    <property type="match status" value="1"/>
</dbReference>
<keyword evidence="13 16" id="KW-0539">Nucleus</keyword>
<dbReference type="GO" id="GO:0006357">
    <property type="term" value="P:regulation of transcription by RNA polymerase II"/>
    <property type="evidence" value="ECO:0007669"/>
    <property type="project" value="TreeGrafter"/>
</dbReference>
<feature type="region of interest" description="Disordered" evidence="17">
    <location>
        <begin position="1050"/>
        <end position="1071"/>
    </location>
</feature>
<feature type="compositionally biased region" description="Low complexity" evidence="17">
    <location>
        <begin position="1052"/>
        <end position="1061"/>
    </location>
</feature>
<dbReference type="GeneID" id="37029429"/>
<keyword evidence="7 15" id="KW-0863">Zinc-finger</keyword>
<evidence type="ECO:0000256" key="7">
    <source>
        <dbReference type="ARBA" id="ARBA00022771"/>
    </source>
</evidence>
<evidence type="ECO:0000256" key="13">
    <source>
        <dbReference type="ARBA" id="ARBA00023242"/>
    </source>
</evidence>
<dbReference type="FunFam" id="3.30.40.10:FF:000005">
    <property type="entry name" value="zinc finger protein isoform X1"/>
    <property type="match status" value="1"/>
</dbReference>
<feature type="region of interest" description="Disordered" evidence="17">
    <location>
        <begin position="1"/>
        <end position="98"/>
    </location>
</feature>
<feature type="compositionally biased region" description="Polar residues" evidence="17">
    <location>
        <begin position="1102"/>
        <end position="1113"/>
    </location>
</feature>
<feature type="compositionally biased region" description="Acidic residues" evidence="17">
    <location>
        <begin position="461"/>
        <end position="470"/>
    </location>
</feature>
<sequence>MSSGAALLVNGYAHRPDDGLSQSQASTSALAMPAPSIPSSSSSSSSSAVHRSSKRQRRESNHNSPILPMTAPLALASSSSKLVKAPKPQTGQFKHNVKKRAPPSQQCAFCGYLLNRHQKPEKLISCHACGSSGHPTCMRWGRNPRKIAVAQEYAWHCMECKDCEVCGEKGDDAAIMFCDRCDRGWHLYCLDPPLDGPPKGQWYCPTCQQLGEHVKAVSRKSHKVRSDDWSGASSGRSNTFGRSPSISSPLASSYGPWEQGPSTTDHYSGPLLASEPLPPGEDDGGPQTVGEARSGTRRQRKPTNKDKSYEIASPSSEESQTVLNGSASKRRMPLLKLKLGSMASGSGGRGGRKSSSLGGSEAINGKTPSRKRPTPGAMKLVDFFDAETNGEEGSDNDDDANSTDSDEPWNRDYRSDSSSTAAAAAAEGSSNRGRPGQKSYGKKGKSRLGSHFSRHSPSDTSDAEEEEGDEERFGGVLAAEDADTSKTRPKPQDKMRFEKSKSSAEAKLGGAVASLPGTTSTGRGIKRTGPAAGATGGASTGSGTPVASSSAAGYFAGSPWAGTGAADGASRTPRMVAASQPQTSASTSTTSNFFSSLRGVFSSSQPAAPPPPAPSRLAIATPVDASSSQPSEVPTPVTENPRTLATVADTGVATPIKQIRFSTFDIDTWYQAPYPEEYSLVPDGRLWLCEFCLKYMKSSFMAQRHRIKCKARHPPGDEIYRDGNVSIFEVDGRKSKIYCQNLCLLAKMFLDHKTLYYDVEPFLFYVVTEVDDLGAHFVGYFSKEKRSHMGYNLSCIMTLPIRQRRGWGNFIIDVSYLLSKKEGNLGSPEKPLSDLGLLSYRNYWTLAVFGYLREAPDEVTIEDICKATAMTADDVHYVLREQDMIVEYDGESSTLPSAAASSLRLPATLKYKSRDGAGGDGSTTSTPQPPRRRGRGGGRARATAAANAAKSKSGANALPTSYRIHFDRAYVVAHLKNYESKGYMKVRPERLRWTPFVMTRGAGVPPASALGLVAGASDTVTTQQVENGATQSSSSVANGQESTNLGIEDAIPQQQPPSLSSRPTATGTDGADSQRIEAELRGLDGLLSLASGPDTQAAAANPGQNSSAPSLTQPADAIREGNEGGSGTEEQVLIDDAIGPSVIVPASNVPPPAPLPAPVSLTQPEIALEAQELATPLAKNKKAKLSPSAPSVKKVSPRSAATTKTPPHKKGGTPRNGVASSGARSSTTSKRRTGSSAGRAPSSWAFDESELLDEDAEGSVDEDG</sequence>
<dbReference type="Gene3D" id="3.30.40.10">
    <property type="entry name" value="Zinc/RING finger domain, C3HC4 (zinc finger)"/>
    <property type="match status" value="1"/>
</dbReference>
<dbReference type="PROSITE" id="PS51726">
    <property type="entry name" value="MYST_HAT"/>
    <property type="match status" value="1"/>
</dbReference>
<dbReference type="SMART" id="SM00249">
    <property type="entry name" value="PHD"/>
    <property type="match status" value="2"/>
</dbReference>
<keyword evidence="21" id="KW-1185">Reference proteome</keyword>
<feature type="domain" description="MYST-type HAT" evidence="19">
    <location>
        <begin position="651"/>
        <end position="995"/>
    </location>
</feature>
<feature type="region of interest" description="Disordered" evidence="17">
    <location>
        <begin position="217"/>
        <end position="548"/>
    </location>
</feature>
<evidence type="ECO:0000256" key="10">
    <source>
        <dbReference type="ARBA" id="ARBA00022990"/>
    </source>
</evidence>
<evidence type="ECO:0000259" key="18">
    <source>
        <dbReference type="PROSITE" id="PS50016"/>
    </source>
</evidence>
<keyword evidence="8" id="KW-0862">Zinc</keyword>
<dbReference type="Pfam" id="PF17772">
    <property type="entry name" value="zf-MYST"/>
    <property type="match status" value="1"/>
</dbReference>
<gene>
    <name evidence="20" type="ORF">BDZ90DRAFT_247738</name>
</gene>
<dbReference type="PANTHER" id="PTHR10615:SF161">
    <property type="entry name" value="HISTONE ACETYLTRANSFERASE KAT7"/>
    <property type="match status" value="1"/>
</dbReference>
<reference evidence="20 21" key="1">
    <citation type="journal article" date="2018" name="Mol. Biol. Evol.">
        <title>Broad Genomic Sampling Reveals a Smut Pathogenic Ancestry of the Fungal Clade Ustilaginomycotina.</title>
        <authorList>
            <person name="Kijpornyongpan T."/>
            <person name="Mondo S.J."/>
            <person name="Barry K."/>
            <person name="Sandor L."/>
            <person name="Lee J."/>
            <person name="Lipzen A."/>
            <person name="Pangilinan J."/>
            <person name="LaButti K."/>
            <person name="Hainaut M."/>
            <person name="Henrissat B."/>
            <person name="Grigoriev I.V."/>
            <person name="Spatafora J.W."/>
            <person name="Aime M.C."/>
        </authorList>
    </citation>
    <scope>NUCLEOTIDE SEQUENCE [LARGE SCALE GENOMIC DNA]</scope>
    <source>
        <strain evidence="20 21">MCA 5214</strain>
    </source>
</reference>
<dbReference type="GO" id="GO:0008270">
    <property type="term" value="F:zinc ion binding"/>
    <property type="evidence" value="ECO:0007669"/>
    <property type="project" value="UniProtKB-KW"/>
</dbReference>
<accession>A0A316V3X7</accession>
<comment type="subcellular location">
    <subcellularLocation>
        <location evidence="1 16">Nucleus</location>
    </subcellularLocation>
</comment>
<dbReference type="Pfam" id="PF01853">
    <property type="entry name" value="MOZ_SAS"/>
    <property type="match status" value="1"/>
</dbReference>
<evidence type="ECO:0000256" key="17">
    <source>
        <dbReference type="SAM" id="MobiDB-lite"/>
    </source>
</evidence>
<dbReference type="AlphaFoldDB" id="A0A316V3X7"/>
<dbReference type="OrthoDB" id="787137at2759"/>
<keyword evidence="11" id="KW-0805">Transcription regulation</keyword>
<name>A0A316V3X7_9BASI</name>
<dbReference type="Proteomes" id="UP000245884">
    <property type="component" value="Unassembled WGS sequence"/>
</dbReference>
<feature type="region of interest" description="Disordered" evidence="17">
    <location>
        <begin position="911"/>
        <end position="954"/>
    </location>
</feature>
<feature type="compositionally biased region" description="Low complexity" evidence="17">
    <location>
        <begin position="1185"/>
        <end position="1194"/>
    </location>
</feature>
<dbReference type="STRING" id="1569628.A0A316V3X7"/>
<feature type="active site" description="Proton donor/acceptor" evidence="14">
    <location>
        <position position="829"/>
    </location>
</feature>
<evidence type="ECO:0000256" key="16">
    <source>
        <dbReference type="RuleBase" id="RU361211"/>
    </source>
</evidence>
<protein>
    <recommendedName>
        <fullName evidence="3 16">Histone acetyltransferase</fullName>
        <ecNumber evidence="3 16">2.3.1.48</ecNumber>
    </recommendedName>
</protein>
<keyword evidence="5" id="KW-0479">Metal-binding</keyword>
<dbReference type="CDD" id="cd15526">
    <property type="entry name" value="PHD1_MOZ_d4"/>
    <property type="match status" value="1"/>
</dbReference>
<evidence type="ECO:0000256" key="2">
    <source>
        <dbReference type="ARBA" id="ARBA00010107"/>
    </source>
</evidence>
<keyword evidence="12" id="KW-0804">Transcription</keyword>
<keyword evidence="10" id="KW-0007">Acetylation</keyword>
<dbReference type="GO" id="GO:0005634">
    <property type="term" value="C:nucleus"/>
    <property type="evidence" value="ECO:0007669"/>
    <property type="project" value="UniProtKB-SubCell"/>
</dbReference>
<evidence type="ECO:0000313" key="21">
    <source>
        <dbReference type="Proteomes" id="UP000245884"/>
    </source>
</evidence>
<organism evidence="20 21">
    <name type="scientific">Jaminaea rosea</name>
    <dbReference type="NCBI Taxonomy" id="1569628"/>
    <lineage>
        <taxon>Eukaryota</taxon>
        <taxon>Fungi</taxon>
        <taxon>Dikarya</taxon>
        <taxon>Basidiomycota</taxon>
        <taxon>Ustilaginomycotina</taxon>
        <taxon>Exobasidiomycetes</taxon>
        <taxon>Microstromatales</taxon>
        <taxon>Microstromatales incertae sedis</taxon>
        <taxon>Jaminaea</taxon>
    </lineage>
</organism>
<evidence type="ECO:0000256" key="14">
    <source>
        <dbReference type="PIRSR" id="PIRSR602717-51"/>
    </source>
</evidence>
<evidence type="ECO:0000256" key="9">
    <source>
        <dbReference type="ARBA" id="ARBA00022853"/>
    </source>
</evidence>
<evidence type="ECO:0000256" key="6">
    <source>
        <dbReference type="ARBA" id="ARBA00022737"/>
    </source>
</evidence>
<dbReference type="Gene3D" id="1.10.10.10">
    <property type="entry name" value="Winged helix-like DNA-binding domain superfamily/Winged helix DNA-binding domain"/>
    <property type="match status" value="1"/>
</dbReference>
<dbReference type="GO" id="GO:0004402">
    <property type="term" value="F:histone acetyltransferase activity"/>
    <property type="evidence" value="ECO:0007669"/>
    <property type="project" value="InterPro"/>
</dbReference>
<dbReference type="PROSITE" id="PS50016">
    <property type="entry name" value="ZF_PHD_2"/>
    <property type="match status" value="2"/>
</dbReference>
<evidence type="ECO:0000256" key="8">
    <source>
        <dbReference type="ARBA" id="ARBA00022833"/>
    </source>
</evidence>
<dbReference type="EMBL" id="KZ819662">
    <property type="protein sequence ID" value="PWN30145.1"/>
    <property type="molecule type" value="Genomic_DNA"/>
</dbReference>